<keyword evidence="2" id="KW-1185">Reference proteome</keyword>
<name>A0ABD5Z7H5_9EURY</name>
<gene>
    <name evidence="1" type="ORF">ACFQJ9_16540</name>
</gene>
<dbReference type="EMBL" id="JBHTAR010000011">
    <property type="protein sequence ID" value="MFC7200993.1"/>
    <property type="molecule type" value="Genomic_DNA"/>
</dbReference>
<proteinExistence type="predicted"/>
<dbReference type="InterPro" id="IPR043952">
    <property type="entry name" value="DUF5783"/>
</dbReference>
<dbReference type="Proteomes" id="UP001596447">
    <property type="component" value="Unassembled WGS sequence"/>
</dbReference>
<reference evidence="1 2" key="1">
    <citation type="journal article" date="2019" name="Int. J. Syst. Evol. Microbiol.">
        <title>The Global Catalogue of Microorganisms (GCM) 10K type strain sequencing project: providing services to taxonomists for standard genome sequencing and annotation.</title>
        <authorList>
            <consortium name="The Broad Institute Genomics Platform"/>
            <consortium name="The Broad Institute Genome Sequencing Center for Infectious Disease"/>
            <person name="Wu L."/>
            <person name="Ma J."/>
        </authorList>
    </citation>
    <scope>NUCLEOTIDE SEQUENCE [LARGE SCALE GENOMIC DNA]</scope>
    <source>
        <strain evidence="1 2">XZGYJ-43</strain>
    </source>
</reference>
<protein>
    <submittedName>
        <fullName evidence="1">DUF5783 family protein</fullName>
    </submittedName>
</protein>
<sequence>MADFTPEEFEEEKYVDYFPQLQTAYKKAFNRLNEEYSSDLVHAIDQQILNESEPHYEGDGEFRIELPENPTDRLQGVVADDEKVEQLLDIYVDELEDQLRAEFGFDDQPKA</sequence>
<comment type="caution">
    <text evidence="1">The sequence shown here is derived from an EMBL/GenBank/DDBJ whole genome shotgun (WGS) entry which is preliminary data.</text>
</comment>
<dbReference type="Pfam" id="PF19095">
    <property type="entry name" value="DUF5783"/>
    <property type="match status" value="1"/>
</dbReference>
<dbReference type="AlphaFoldDB" id="A0ABD5Z7H5"/>
<accession>A0ABD5Z7H5</accession>
<evidence type="ECO:0000313" key="2">
    <source>
        <dbReference type="Proteomes" id="UP001596447"/>
    </source>
</evidence>
<organism evidence="1 2">
    <name type="scientific">Halospeciosus flavus</name>
    <dbReference type="NCBI Taxonomy" id="3032283"/>
    <lineage>
        <taxon>Archaea</taxon>
        <taxon>Methanobacteriati</taxon>
        <taxon>Methanobacteriota</taxon>
        <taxon>Stenosarchaea group</taxon>
        <taxon>Halobacteria</taxon>
        <taxon>Halobacteriales</taxon>
        <taxon>Halobacteriaceae</taxon>
        <taxon>Halospeciosus</taxon>
    </lineage>
</organism>
<evidence type="ECO:0000313" key="1">
    <source>
        <dbReference type="EMBL" id="MFC7200993.1"/>
    </source>
</evidence>
<dbReference type="RefSeq" id="WP_279527752.1">
    <property type="nucleotide sequence ID" value="NZ_CP122312.1"/>
</dbReference>